<dbReference type="PROSITE" id="PS00211">
    <property type="entry name" value="ABC_TRANSPORTER_1"/>
    <property type="match status" value="1"/>
</dbReference>
<evidence type="ECO:0000256" key="10">
    <source>
        <dbReference type="ARBA" id="ARBA00023455"/>
    </source>
</evidence>
<feature type="transmembrane region" description="Helical" evidence="11">
    <location>
        <begin position="240"/>
        <end position="263"/>
    </location>
</feature>
<evidence type="ECO:0000313" key="14">
    <source>
        <dbReference type="EMBL" id="GLU50197.1"/>
    </source>
</evidence>
<dbReference type="PANTHER" id="PTHR24221:SF397">
    <property type="entry name" value="ABC TRANSPORTER, ATP-BINDING TRANSMEMBRANE PROTEIN"/>
    <property type="match status" value="1"/>
</dbReference>
<keyword evidence="6" id="KW-0547">Nucleotide-binding</keyword>
<organism evidence="14 15">
    <name type="scientific">Nocardiopsis ansamitocini</name>
    <dbReference type="NCBI Taxonomy" id="1670832"/>
    <lineage>
        <taxon>Bacteria</taxon>
        <taxon>Bacillati</taxon>
        <taxon>Actinomycetota</taxon>
        <taxon>Actinomycetes</taxon>
        <taxon>Streptosporangiales</taxon>
        <taxon>Nocardiopsidaceae</taxon>
        <taxon>Nocardiopsis</taxon>
    </lineage>
</organism>
<keyword evidence="15" id="KW-1185">Reference proteome</keyword>
<evidence type="ECO:0000259" key="13">
    <source>
        <dbReference type="PROSITE" id="PS50929"/>
    </source>
</evidence>
<keyword evidence="3" id="KW-1003">Cell membrane</keyword>
<feature type="transmembrane region" description="Helical" evidence="11">
    <location>
        <begin position="52"/>
        <end position="76"/>
    </location>
</feature>
<evidence type="ECO:0000256" key="5">
    <source>
        <dbReference type="ARBA" id="ARBA00022692"/>
    </source>
</evidence>
<evidence type="ECO:0000256" key="4">
    <source>
        <dbReference type="ARBA" id="ARBA00022519"/>
    </source>
</evidence>
<feature type="domain" description="ABC transporter" evidence="12">
    <location>
        <begin position="329"/>
        <end position="563"/>
    </location>
</feature>
<dbReference type="PANTHER" id="PTHR24221">
    <property type="entry name" value="ATP-BINDING CASSETTE SUB-FAMILY B"/>
    <property type="match status" value="1"/>
</dbReference>
<dbReference type="GO" id="GO:0016887">
    <property type="term" value="F:ATP hydrolysis activity"/>
    <property type="evidence" value="ECO:0007669"/>
    <property type="project" value="InterPro"/>
</dbReference>
<dbReference type="InterPro" id="IPR003439">
    <property type="entry name" value="ABC_transporter-like_ATP-bd"/>
</dbReference>
<dbReference type="Pfam" id="PF00664">
    <property type="entry name" value="ABC_membrane"/>
    <property type="match status" value="1"/>
</dbReference>
<dbReference type="PROSITE" id="PS50929">
    <property type="entry name" value="ABC_TM1F"/>
    <property type="match status" value="1"/>
</dbReference>
<gene>
    <name evidence="14" type="ORF">Nans01_45480</name>
</gene>
<dbReference type="InterPro" id="IPR003593">
    <property type="entry name" value="AAA+_ATPase"/>
</dbReference>
<dbReference type="PROSITE" id="PS50893">
    <property type="entry name" value="ABC_TRANSPORTER_2"/>
    <property type="match status" value="1"/>
</dbReference>
<evidence type="ECO:0000256" key="11">
    <source>
        <dbReference type="SAM" id="Phobius"/>
    </source>
</evidence>
<dbReference type="EMBL" id="BSQG01000012">
    <property type="protein sequence ID" value="GLU50197.1"/>
    <property type="molecule type" value="Genomic_DNA"/>
</dbReference>
<evidence type="ECO:0000256" key="8">
    <source>
        <dbReference type="ARBA" id="ARBA00022989"/>
    </source>
</evidence>
<dbReference type="InterPro" id="IPR036640">
    <property type="entry name" value="ABC1_TM_sf"/>
</dbReference>
<comment type="subcellular location">
    <subcellularLocation>
        <location evidence="1">Cell inner membrane</location>
        <topology evidence="1">Multi-pass membrane protein</topology>
    </subcellularLocation>
</comment>
<feature type="domain" description="ABC transmembrane type-1" evidence="13">
    <location>
        <begin position="20"/>
        <end position="298"/>
    </location>
</feature>
<dbReference type="InterPro" id="IPR039421">
    <property type="entry name" value="Type_1_exporter"/>
</dbReference>
<dbReference type="Pfam" id="PF00005">
    <property type="entry name" value="ABC_tran"/>
    <property type="match status" value="1"/>
</dbReference>
<dbReference type="InterPro" id="IPR011527">
    <property type="entry name" value="ABC1_TM_dom"/>
</dbReference>
<accession>A0A9W6PAY9</accession>
<comment type="similarity">
    <text evidence="10">Belongs to the ABC transporter superfamily. Siderophore-Fe(3+) uptake transporter (SIUT) (TC 3.A.1.21) family.</text>
</comment>
<dbReference type="RefSeq" id="WP_285761736.1">
    <property type="nucleotide sequence ID" value="NZ_BSQG01000012.1"/>
</dbReference>
<evidence type="ECO:0000256" key="9">
    <source>
        <dbReference type="ARBA" id="ARBA00023136"/>
    </source>
</evidence>
<dbReference type="SUPFAM" id="SSF90123">
    <property type="entry name" value="ABC transporter transmembrane region"/>
    <property type="match status" value="1"/>
</dbReference>
<evidence type="ECO:0000256" key="3">
    <source>
        <dbReference type="ARBA" id="ARBA00022475"/>
    </source>
</evidence>
<keyword evidence="7 14" id="KW-0067">ATP-binding</keyword>
<evidence type="ECO:0000256" key="6">
    <source>
        <dbReference type="ARBA" id="ARBA00022741"/>
    </source>
</evidence>
<reference evidence="14" key="1">
    <citation type="submission" date="2023-02" db="EMBL/GenBank/DDBJ databases">
        <title>Nocardiopsis ansamitocini NBRC 112285.</title>
        <authorList>
            <person name="Ichikawa N."/>
            <person name="Sato H."/>
            <person name="Tonouchi N."/>
        </authorList>
    </citation>
    <scope>NUCLEOTIDE SEQUENCE</scope>
    <source>
        <strain evidence="14">NBRC 112285</strain>
    </source>
</reference>
<protein>
    <submittedName>
        <fullName evidence="14">ABC transporter ATP-binding protein</fullName>
    </submittedName>
</protein>
<dbReference type="FunFam" id="3.40.50.300:FF:000221">
    <property type="entry name" value="Multidrug ABC transporter ATP-binding protein"/>
    <property type="match status" value="1"/>
</dbReference>
<evidence type="ECO:0000256" key="2">
    <source>
        <dbReference type="ARBA" id="ARBA00022448"/>
    </source>
</evidence>
<dbReference type="Gene3D" id="1.20.1560.10">
    <property type="entry name" value="ABC transporter type 1, transmembrane domain"/>
    <property type="match status" value="1"/>
</dbReference>
<dbReference type="GO" id="GO:0140359">
    <property type="term" value="F:ABC-type transporter activity"/>
    <property type="evidence" value="ECO:0007669"/>
    <property type="project" value="InterPro"/>
</dbReference>
<keyword evidence="9 11" id="KW-0472">Membrane</keyword>
<dbReference type="InterPro" id="IPR017871">
    <property type="entry name" value="ABC_transporter-like_CS"/>
</dbReference>
<dbReference type="SMART" id="SM00382">
    <property type="entry name" value="AAA"/>
    <property type="match status" value="1"/>
</dbReference>
<evidence type="ECO:0000256" key="7">
    <source>
        <dbReference type="ARBA" id="ARBA00022840"/>
    </source>
</evidence>
<proteinExistence type="inferred from homology"/>
<dbReference type="Gene3D" id="3.40.50.300">
    <property type="entry name" value="P-loop containing nucleotide triphosphate hydrolases"/>
    <property type="match status" value="1"/>
</dbReference>
<name>A0A9W6PAY9_9ACTN</name>
<dbReference type="SUPFAM" id="SSF52540">
    <property type="entry name" value="P-loop containing nucleoside triphosphate hydrolases"/>
    <property type="match status" value="1"/>
</dbReference>
<dbReference type="GO" id="GO:0005524">
    <property type="term" value="F:ATP binding"/>
    <property type="evidence" value="ECO:0007669"/>
    <property type="project" value="UniProtKB-KW"/>
</dbReference>
<keyword evidence="8 11" id="KW-1133">Transmembrane helix</keyword>
<dbReference type="Proteomes" id="UP001165092">
    <property type="component" value="Unassembled WGS sequence"/>
</dbReference>
<evidence type="ECO:0000256" key="1">
    <source>
        <dbReference type="ARBA" id="ARBA00004429"/>
    </source>
</evidence>
<evidence type="ECO:0000313" key="15">
    <source>
        <dbReference type="Proteomes" id="UP001165092"/>
    </source>
</evidence>
<comment type="caution">
    <text evidence="14">The sequence shown here is derived from an EMBL/GenBank/DDBJ whole genome shotgun (WGS) entry which is preliminary data.</text>
</comment>
<keyword evidence="4" id="KW-0997">Cell inner membrane</keyword>
<sequence>MTSFLRALGPEHVGPIRARLALVLVVSALQGAVFALLVPVVAVLLGPDPAAVLPWVGALAGTTTVYAVLRALGLYANFSLGGSISRALHRRIGGHVVRLPLGWFTGARLGELNRTATSAVSQTMQVPVHIVPPLADAVVTPLVAVGVLAFYDWRLAAAAAVCAPLLWLAFRHGNAAVERNDAAVDAAGDEAAGRVLEYARAQPVLRAFGRVGTERSALDTALVAQHAAARRLLTRAVPAIVGFGFLVRLVFALLLVMAVYSALGGDLDAALLVGLLVLIARCIQPLGAAAELGAALRMARSGPDRINALLAVRPLPEPKTPADPPGSDIVFQDVSFAYGDGPDVLRDVSFTVAERSMTALVGPSGSGKTTVVRLLARFYDPTSGRITLGGADARAIGSDGVSERVAMVFQDVYLFDGSITDNIRVGRPGATDAEVARAATRAGLDPVLAELPKGADTRVGEGGVALSGGQKQRVSIARALLKDAPIIVLDEATAALDPENEAIVATAIGELARDRTLLVIAHRLGTVRNADQILFLDGRGIAERGTHDELLARDGRYADFLRSRERARGWRLTARPS</sequence>
<keyword evidence="5 11" id="KW-0812">Transmembrane</keyword>
<dbReference type="GO" id="GO:0034040">
    <property type="term" value="F:ATPase-coupled lipid transmembrane transporter activity"/>
    <property type="evidence" value="ECO:0007669"/>
    <property type="project" value="TreeGrafter"/>
</dbReference>
<feature type="transmembrane region" description="Helical" evidence="11">
    <location>
        <begin position="20"/>
        <end position="46"/>
    </location>
</feature>
<dbReference type="GO" id="GO:0005886">
    <property type="term" value="C:plasma membrane"/>
    <property type="evidence" value="ECO:0007669"/>
    <property type="project" value="UniProtKB-SubCell"/>
</dbReference>
<dbReference type="AlphaFoldDB" id="A0A9W6PAY9"/>
<keyword evidence="2" id="KW-0813">Transport</keyword>
<dbReference type="InterPro" id="IPR027417">
    <property type="entry name" value="P-loop_NTPase"/>
</dbReference>
<evidence type="ECO:0000259" key="12">
    <source>
        <dbReference type="PROSITE" id="PS50893"/>
    </source>
</evidence>